<dbReference type="PANTHER" id="PTHR43771:SF1">
    <property type="entry name" value="PHOSPHOMANNOMUTASE"/>
    <property type="match status" value="1"/>
</dbReference>
<dbReference type="PANTHER" id="PTHR43771">
    <property type="entry name" value="PHOSPHOMANNOMUTASE"/>
    <property type="match status" value="1"/>
</dbReference>
<evidence type="ECO:0000259" key="9">
    <source>
        <dbReference type="Pfam" id="PF02878"/>
    </source>
</evidence>
<evidence type="ECO:0000256" key="2">
    <source>
        <dbReference type="ARBA" id="ARBA00010231"/>
    </source>
</evidence>
<evidence type="ECO:0000256" key="4">
    <source>
        <dbReference type="ARBA" id="ARBA00022723"/>
    </source>
</evidence>
<dbReference type="EC" id="5.4.2.3" evidence="12"/>
<dbReference type="Gene3D" id="3.40.120.10">
    <property type="entry name" value="Alpha-D-Glucose-1,6-Bisphosphate, subunit A, domain 3"/>
    <property type="match status" value="3"/>
</dbReference>
<feature type="domain" description="Alpha-D-phosphohexomutase alpha/beta/alpha" evidence="11">
    <location>
        <begin position="182"/>
        <end position="292"/>
    </location>
</feature>
<dbReference type="InterPro" id="IPR005846">
    <property type="entry name" value="A-D-PHexomutase_a/b/a-III"/>
</dbReference>
<name>A0A1R4INL7_9ACTN</name>
<dbReference type="EMBL" id="FUKQ01000010">
    <property type="protein sequence ID" value="SJN20843.1"/>
    <property type="molecule type" value="Genomic_DNA"/>
</dbReference>
<evidence type="ECO:0000259" key="11">
    <source>
        <dbReference type="Pfam" id="PF02880"/>
    </source>
</evidence>
<evidence type="ECO:0000256" key="1">
    <source>
        <dbReference type="ARBA" id="ARBA00001946"/>
    </source>
</evidence>
<dbReference type="InterPro" id="IPR036900">
    <property type="entry name" value="A-D-PHexomutase_C_sf"/>
</dbReference>
<dbReference type="InterPro" id="IPR005844">
    <property type="entry name" value="A-D-PHexomutase_a/b/a-I"/>
</dbReference>
<keyword evidence="6 12" id="KW-0413">Isomerase</keyword>
<sequence>MRNKGCGYGMAVTASHNPASYNGIKVFTEGGRDAAAEITDSLQQEINALTDADVRSVPTHEVRTHRLVTVQTSMNWYIDAILDQLDVDTIRHQHLRIVLDPMFGVSQTCLQTILMTARCDVEVIHSRHDALFGGRMPSPQMETLHELRRAVLEQGADIGMATDGDADRLGIFDDRGNYLSANQLMVLLYEYLLTGKGWSGDVVRNLATTHLLDRVAAAHGQQCHEVPVGFKHISAKMTETGAVIGGESSGGLTVRGHIAGKDGVYAGSLLVEMLAHSGRKLSELWDEVVERYGRLEMVETAWEFTPARRAELMATLFDRRELPGFDVEVEHTSYLDGVKVFLADGGWLVARFSGTEPVLRIFAERETEEQARATVDRMVEFQGLVD</sequence>
<dbReference type="InterPro" id="IPR005841">
    <property type="entry name" value="Alpha-D-phosphohexomutase_SF"/>
</dbReference>
<dbReference type="SUPFAM" id="SSF53738">
    <property type="entry name" value="Phosphoglucomutase, first 3 domains"/>
    <property type="match status" value="3"/>
</dbReference>
<dbReference type="PROSITE" id="PS00710">
    <property type="entry name" value="PGM_PMM"/>
    <property type="match status" value="1"/>
</dbReference>
<gene>
    <name evidence="12" type="ORF">FM114_02565</name>
</gene>
<evidence type="ECO:0000256" key="7">
    <source>
        <dbReference type="RuleBase" id="RU004326"/>
    </source>
</evidence>
<dbReference type="SUPFAM" id="SSF55957">
    <property type="entry name" value="Phosphoglucomutase, C-terminal domain"/>
    <property type="match status" value="1"/>
</dbReference>
<keyword evidence="3" id="KW-0597">Phosphoprotein</keyword>
<feature type="domain" description="Alpha-D-phosphohexomutase C-terminal" evidence="8">
    <location>
        <begin position="337"/>
        <end position="380"/>
    </location>
</feature>
<protein>
    <submittedName>
        <fullName evidence="12">GlcNAc phosphomutase</fullName>
        <ecNumber evidence="12">5.4.2.3</ecNumber>
    </submittedName>
</protein>
<accession>A0A1R4INL7</accession>
<proteinExistence type="inferred from homology"/>
<dbReference type="GO" id="GO:0004610">
    <property type="term" value="F:phosphoacetylglucosamine mutase activity"/>
    <property type="evidence" value="ECO:0007669"/>
    <property type="project" value="UniProtKB-EC"/>
</dbReference>
<dbReference type="AlphaFoldDB" id="A0A1R4INL7"/>
<comment type="cofactor">
    <cofactor evidence="1">
        <name>Mg(2+)</name>
        <dbReference type="ChEBI" id="CHEBI:18420"/>
    </cofactor>
</comment>
<dbReference type="Pfam" id="PF00408">
    <property type="entry name" value="PGM_PMM_IV"/>
    <property type="match status" value="1"/>
</dbReference>
<evidence type="ECO:0000259" key="10">
    <source>
        <dbReference type="Pfam" id="PF02879"/>
    </source>
</evidence>
<evidence type="ECO:0000256" key="5">
    <source>
        <dbReference type="ARBA" id="ARBA00022842"/>
    </source>
</evidence>
<feature type="domain" description="Alpha-D-phosphohexomutase alpha/beta/alpha" evidence="9">
    <location>
        <begin position="2"/>
        <end position="50"/>
    </location>
</feature>
<evidence type="ECO:0000313" key="12">
    <source>
        <dbReference type="EMBL" id="SJN20843.1"/>
    </source>
</evidence>
<keyword evidence="4 7" id="KW-0479">Metal-binding</keyword>
<comment type="similarity">
    <text evidence="2 7">Belongs to the phosphohexose mutase family.</text>
</comment>
<dbReference type="InterPro" id="IPR016055">
    <property type="entry name" value="A-D-PHexomutase_a/b/a-I/II/III"/>
</dbReference>
<dbReference type="InterPro" id="IPR016066">
    <property type="entry name" value="A-D-PHexomutase_CS"/>
</dbReference>
<evidence type="ECO:0000256" key="3">
    <source>
        <dbReference type="ARBA" id="ARBA00022553"/>
    </source>
</evidence>
<dbReference type="InterPro" id="IPR005845">
    <property type="entry name" value="A-D-PHexomutase_a/b/a-II"/>
</dbReference>
<dbReference type="STRING" id="1255658.FM114_02565"/>
<evidence type="ECO:0000256" key="6">
    <source>
        <dbReference type="ARBA" id="ARBA00023235"/>
    </source>
</evidence>
<organism evidence="12 13">
    <name type="scientific">Luteococcus japonicus LSP_Lj1</name>
    <dbReference type="NCBI Taxonomy" id="1255658"/>
    <lineage>
        <taxon>Bacteria</taxon>
        <taxon>Bacillati</taxon>
        <taxon>Actinomycetota</taxon>
        <taxon>Actinomycetes</taxon>
        <taxon>Propionibacteriales</taxon>
        <taxon>Propionibacteriaceae</taxon>
        <taxon>Luteococcus</taxon>
    </lineage>
</organism>
<keyword evidence="5 7" id="KW-0460">Magnesium</keyword>
<reference evidence="12 13" key="1">
    <citation type="submission" date="2017-02" db="EMBL/GenBank/DDBJ databases">
        <authorList>
            <person name="Peterson S.W."/>
        </authorList>
    </citation>
    <scope>NUCLEOTIDE SEQUENCE [LARGE SCALE GENOMIC DNA]</scope>
    <source>
        <strain evidence="12 13">LSP_Lj1</strain>
    </source>
</reference>
<dbReference type="Pfam" id="PF02880">
    <property type="entry name" value="PGM_PMM_III"/>
    <property type="match status" value="1"/>
</dbReference>
<evidence type="ECO:0000259" key="8">
    <source>
        <dbReference type="Pfam" id="PF00408"/>
    </source>
</evidence>
<evidence type="ECO:0000313" key="13">
    <source>
        <dbReference type="Proteomes" id="UP000188342"/>
    </source>
</evidence>
<dbReference type="Proteomes" id="UP000188342">
    <property type="component" value="Unassembled WGS sequence"/>
</dbReference>
<dbReference type="PRINTS" id="PR00509">
    <property type="entry name" value="PGMPMM"/>
</dbReference>
<dbReference type="Gene3D" id="3.30.310.50">
    <property type="entry name" value="Alpha-D-phosphohexomutase, C-terminal domain"/>
    <property type="match status" value="1"/>
</dbReference>
<dbReference type="Pfam" id="PF02879">
    <property type="entry name" value="PGM_PMM_II"/>
    <property type="match status" value="1"/>
</dbReference>
<dbReference type="Pfam" id="PF02878">
    <property type="entry name" value="PGM_PMM_I"/>
    <property type="match status" value="1"/>
</dbReference>
<dbReference type="GO" id="GO:0000287">
    <property type="term" value="F:magnesium ion binding"/>
    <property type="evidence" value="ECO:0007669"/>
    <property type="project" value="InterPro"/>
</dbReference>
<keyword evidence="13" id="KW-1185">Reference proteome</keyword>
<feature type="domain" description="Alpha-D-phosphohexomutase alpha/beta/alpha" evidence="10">
    <location>
        <begin position="77"/>
        <end position="176"/>
    </location>
</feature>
<dbReference type="GO" id="GO:0005975">
    <property type="term" value="P:carbohydrate metabolic process"/>
    <property type="evidence" value="ECO:0007669"/>
    <property type="project" value="InterPro"/>
</dbReference>
<dbReference type="InterPro" id="IPR005843">
    <property type="entry name" value="A-D-PHexomutase_C"/>
</dbReference>